<dbReference type="SUPFAM" id="SSF53271">
    <property type="entry name" value="PRTase-like"/>
    <property type="match status" value="1"/>
</dbReference>
<dbReference type="EMBL" id="LN483073">
    <property type="protein sequence ID" value="CEA00141.1"/>
    <property type="molecule type" value="Genomic_DNA"/>
</dbReference>
<organism evidence="3">
    <name type="scientific">Metalysinibacillus saudimassiliensis</name>
    <dbReference type="NCBI Taxonomy" id="1461583"/>
    <lineage>
        <taxon>Bacteria</taxon>
        <taxon>Bacillati</taxon>
        <taxon>Bacillota</taxon>
        <taxon>Bacilli</taxon>
        <taxon>Bacillales</taxon>
        <taxon>Caryophanaceae</taxon>
        <taxon>Metalysinibacillus</taxon>
    </lineage>
</organism>
<sequence length="415" mass="46533">MEKLTKTSVHRYEDLAVTVTTAPHNYGELYKMALRINKKRAFLFVSTVLGKHLPLRPQLPLIASALLAVTYYEQTTGKQVAERAVLAQALQTKDEAAIMRAYEVAQQLTLNVGDALVIGFAETATALGHGVYDCLANTHYIHSTREVVDQPVTLYFEEEHSHATDQRCYADEALFMRGDTIILVDDEITTGKTAMNIIASLQERFAHKKYVVLSLLDWRTAEHEARTKDFAKQLGIELQFYSLVRGTVTTSGAIALQEQPSLTGEAAQFTRITVPKAPKYQGYLRDTGRFGTNASLAAYCQQVAQALVPLRTGRTAVIGTGEFMYVPMKVASYMGEDVWYHATTRSPIYVYDAPQYPITARYQFQAPEEAAITHYIYNVAQYDEVMIILERDATDEQIAELVRPFHASTIYVVTM</sequence>
<feature type="domain" description="Orotate phosphoribosyltransferase-like" evidence="2">
    <location>
        <begin position="29"/>
        <end position="247"/>
    </location>
</feature>
<dbReference type="InterPro" id="IPR011214">
    <property type="entry name" value="UCP020967"/>
</dbReference>
<dbReference type="PATRIC" id="fig|1461583.4.peg.450"/>
<evidence type="ECO:0000259" key="2">
    <source>
        <dbReference type="Pfam" id="PF15609"/>
    </source>
</evidence>
<dbReference type="PIRSF" id="PIRSF020967">
    <property type="entry name" value="UCP020967"/>
    <property type="match status" value="1"/>
</dbReference>
<dbReference type="GO" id="GO:0016740">
    <property type="term" value="F:transferase activity"/>
    <property type="evidence" value="ECO:0007669"/>
    <property type="project" value="UniProtKB-KW"/>
</dbReference>
<dbReference type="CDD" id="cd06223">
    <property type="entry name" value="PRTases_typeI"/>
    <property type="match status" value="1"/>
</dbReference>
<dbReference type="InterPro" id="IPR029057">
    <property type="entry name" value="PRTase-like"/>
</dbReference>
<keyword evidence="3" id="KW-0808">Transferase</keyword>
<dbReference type="InterPro" id="IPR000836">
    <property type="entry name" value="PRTase_dom"/>
</dbReference>
<evidence type="ECO:0000313" key="3">
    <source>
        <dbReference type="EMBL" id="CEA00141.1"/>
    </source>
</evidence>
<dbReference type="InterPro" id="IPR041688">
    <property type="entry name" value="PRTase_2"/>
</dbReference>
<dbReference type="Pfam" id="PF15609">
    <property type="entry name" value="PRTase_2"/>
    <property type="match status" value="1"/>
</dbReference>
<reference evidence="3" key="1">
    <citation type="submission" date="2014-07" db="EMBL/GenBank/DDBJ databases">
        <authorList>
            <person name="Urmite Genomes Urmite Genomes"/>
        </authorList>
    </citation>
    <scope>NUCLEOTIDE SEQUENCE</scope>
    <source>
        <strain evidence="3">13S34_air</strain>
    </source>
</reference>
<dbReference type="Gene3D" id="3.40.50.2020">
    <property type="match status" value="1"/>
</dbReference>
<dbReference type="InterPro" id="IPR022537">
    <property type="entry name" value="TRSP_dom"/>
</dbReference>
<protein>
    <submittedName>
        <fullName evidence="3">Phosphoribosyl transferase domain protein</fullName>
    </submittedName>
</protein>
<name>A0A078M656_9BACL</name>
<dbReference type="AlphaFoldDB" id="A0A078M656"/>
<evidence type="ECO:0000259" key="1">
    <source>
        <dbReference type="Pfam" id="PF12500"/>
    </source>
</evidence>
<feature type="domain" description="TRSP" evidence="1">
    <location>
        <begin position="286"/>
        <end position="403"/>
    </location>
</feature>
<gene>
    <name evidence="3" type="ORF">BN1050_00479</name>
</gene>
<dbReference type="Pfam" id="PF12500">
    <property type="entry name" value="TRSP"/>
    <property type="match status" value="1"/>
</dbReference>
<dbReference type="HOGENOM" id="CLU_048544_1_0_9"/>
<accession>A0A078M656</accession>
<proteinExistence type="predicted"/>